<evidence type="ECO:0000256" key="1">
    <source>
        <dbReference type="SAM" id="Coils"/>
    </source>
</evidence>
<evidence type="ECO:0000313" key="5">
    <source>
        <dbReference type="EMBL" id="UXC20004.1"/>
    </source>
</evidence>
<dbReference type="PANTHER" id="PTHR34491">
    <property type="entry name" value="A-TYPE INCLUSION PROTEIN, PUTATIVE-RELATED"/>
    <property type="match status" value="1"/>
</dbReference>
<protein>
    <submittedName>
        <fullName evidence="5">Tape measure protein</fullName>
    </submittedName>
</protein>
<keyword evidence="6" id="KW-1185">Reference proteome</keyword>
<organism evidence="5 6">
    <name type="scientific">Comamonas squillarum</name>
    <dbReference type="NCBI Taxonomy" id="2977320"/>
    <lineage>
        <taxon>Bacteria</taxon>
        <taxon>Pseudomonadati</taxon>
        <taxon>Pseudomonadota</taxon>
        <taxon>Betaproteobacteria</taxon>
        <taxon>Burkholderiales</taxon>
        <taxon>Comamonadaceae</taxon>
        <taxon>Comamonas</taxon>
    </lineage>
</organism>
<feature type="transmembrane region" description="Helical" evidence="3">
    <location>
        <begin position="997"/>
        <end position="1019"/>
    </location>
</feature>
<evidence type="ECO:0000259" key="4">
    <source>
        <dbReference type="Pfam" id="PF20155"/>
    </source>
</evidence>
<gene>
    <name evidence="5" type="ORF">N4T19_07825</name>
</gene>
<dbReference type="InterPro" id="IPR013491">
    <property type="entry name" value="Tape_meas_N"/>
</dbReference>
<dbReference type="RefSeq" id="WP_260719824.1">
    <property type="nucleotide sequence ID" value="NZ_CP104377.1"/>
</dbReference>
<dbReference type="NCBIfam" id="TIGR02675">
    <property type="entry name" value="tape_meas_nterm"/>
    <property type="match status" value="1"/>
</dbReference>
<feature type="region of interest" description="Disordered" evidence="2">
    <location>
        <begin position="1644"/>
        <end position="1665"/>
    </location>
</feature>
<feature type="domain" description="Tape measure protein N-terminal" evidence="4">
    <location>
        <begin position="212"/>
        <end position="399"/>
    </location>
</feature>
<evidence type="ECO:0000313" key="6">
    <source>
        <dbReference type="Proteomes" id="UP001058290"/>
    </source>
</evidence>
<dbReference type="EMBL" id="CP104377">
    <property type="protein sequence ID" value="UXC20004.1"/>
    <property type="molecule type" value="Genomic_DNA"/>
</dbReference>
<name>A0ABY6A385_9BURK</name>
<keyword evidence="3" id="KW-0472">Membrane</keyword>
<accession>A0ABY6A385</accession>
<dbReference type="PANTHER" id="PTHR34491:SF156">
    <property type="entry name" value="KINESIN MOTOR DOMAIN-CONTAINING PROTEIN"/>
    <property type="match status" value="1"/>
</dbReference>
<feature type="coiled-coil region" evidence="1">
    <location>
        <begin position="805"/>
        <end position="867"/>
    </location>
</feature>
<feature type="coiled-coil region" evidence="1">
    <location>
        <begin position="907"/>
        <end position="957"/>
    </location>
</feature>
<keyword evidence="3" id="KW-0812">Transmembrane</keyword>
<keyword evidence="1" id="KW-0175">Coiled coil</keyword>
<dbReference type="Proteomes" id="UP001058290">
    <property type="component" value="Chromosome"/>
</dbReference>
<feature type="transmembrane region" description="Helical" evidence="3">
    <location>
        <begin position="423"/>
        <end position="452"/>
    </location>
</feature>
<dbReference type="Pfam" id="PF20155">
    <property type="entry name" value="TMP_3"/>
    <property type="match status" value="1"/>
</dbReference>
<proteinExistence type="predicted"/>
<keyword evidence="3" id="KW-1133">Transmembrane helix</keyword>
<sequence>MTDVAAVGIAVETDGVDKGIKKLAELAQQGPKVEQSMAGISAESKKVAKSLADLGSGAGDGLKKTGDAAQKAATGIKASGTAAREAVTDTASLARAMASLTAEEEKHIRKLVEEANGLRMTRGEMEAYRAAQRGMSTGAQEIARAMGSRIDALKVEQKELAQASREADKYAKDMLRASASNSAAEKSFRALNTAANAVSAALSIIGVGFGAREIITQIDGYTKFTAQLKLATKGASDYSAAMASVQRISTDAQQGIGELGTLYARIANGTASLNLSQQKLSDITETVALSLKVSGATASEASSAMLQLSQAFASGVLRGEEFNSVNEAAPRLMKALADGLGVPVGALRKMAEAGQLTSAVLAESLPKALGKLREEAESVQTISGAFTVLKNNIMLMVGAQATASGATKGFASGINLLANNLDVLATVGGAVALVLGARFTASIASTGVAFAASTIQAARYQLTLASMAGFSTTAATGLLALGGAARGASAAMAFLGGPLGTILTVAGAATAAFYTFRDSSESLVKSIGGLNQPLEELKKKLDALPAEKQIVIKMAIQDEQKTAIKQSQKELDALIQSVAGLASIRMPSDQFEALINDLRDAGKEGGNLAPVLQRAAESGNISPSILQKWLEMASRLRDAQAAAKGAAAALQSAASNTSVPLVAAENALFLQRAKAALEASKGYKSQSERMAEVREVAKKLGGDLKALQDAQLGNSKEAKDLEERIKGVNEQLASMAKKGRDSSGAAAVKKEQSEYEKLISSIKLKILENEEELKYGRKLSEADKLRFLISEQGTKKLTQAHKQQAQAYLDELARGDKTIEALKEETAARAAWREERQRGVNAVFSSAQSLESENQQLRDEIALIGKTRQEQASILQMRRQQVIATKEAALAALQAKQSFDVFDTQMIEALQAQIKELKERNDLLGLKDVAVKSDEANKELKQKYEQTIQQVEDIFVQGFADMMNNGKSGWESFCKSLRTSFFTLVAKQIYKMLAEPFVINIVGNLLGFTGSAAAGAAGAAAAGGGMFSNLSTGLSGANALGLLGTFGGGMSAGFGGLMGSLGLSTTGATFGGAMSAGSIAIGSGNIMGGLGTFLGALGPIIGGLSLLFGGDIFGSLFGRKLKESGVEGTFGGDSGFEGRLFKYYKGGLFRSNKTTYEELPEEMRSALGNQFLAMDESIRAMAGAVGLGGEALDGFTAKIKVNLKGLSEEEATKKLQEEFQKIAEQMGGLVLTSEEYTRAGETQLEALTRLSTSITLANEWFKAIGDTLYSVSLAGADMASELMDAFGGADKFAAATSNYYDKFYTDQEKVANQTRLLNEALKKLGVESMPTSRDALREYINGIDLSTEAGRKLYAAMIGLADSFDVVYTSAENIAAMKEDLNVQLLRAQGKDDEATKLERAKQLKELEKYKDPELVRMQVEVWNAEDKAKNDAAAKQAAEDMAAELVAAQKAAKDLAMKNLEAAVSREKEYWNQFSADAKDSLSKASSYFDLVTNAAKSLRDSVEDSASWSAAAGMVYIEQALDRARKGGGLSDLDATKSAIEAATGGLVVDNYATQAELDYDKKVLAGQLDELGGYAELAKSDAQKQIDLANAQIKRLDDTLTFWKEYGETQVDATLSVTDAVNALYKLLDPKEQERIRKEEAAKAGVGGGSAPSYTPTGGGSLGGTVAGSNRVTVVGLTADGRAIFSNGEIGKYAAGEYAYNSTGSMVSNGYSLAEFERFKTSGEFEWDPEKNQWRKRASFAIGTNYVPRDMTANIHQGERIIPAADNRALMAALNTQGGGNAELVQEVKALRAELQAINANTAAGAEYGRRTSSDISQVTEGGNAMRVANMA</sequence>
<evidence type="ECO:0000256" key="2">
    <source>
        <dbReference type="SAM" id="MobiDB-lite"/>
    </source>
</evidence>
<reference evidence="5" key="1">
    <citation type="submission" date="2022-09" db="EMBL/GenBank/DDBJ databases">
        <title>Bacterial diversity in gut of crayfish and pufferfish.</title>
        <authorList>
            <person name="Huang Y."/>
        </authorList>
    </citation>
    <scope>NUCLEOTIDE SEQUENCE</scope>
    <source>
        <strain evidence="5">PR12</strain>
    </source>
</reference>
<feature type="transmembrane region" description="Helical" evidence="3">
    <location>
        <begin position="1039"/>
        <end position="1061"/>
    </location>
</feature>
<feature type="transmembrane region" description="Helical" evidence="3">
    <location>
        <begin position="464"/>
        <end position="485"/>
    </location>
</feature>
<evidence type="ECO:0000256" key="3">
    <source>
        <dbReference type="SAM" id="Phobius"/>
    </source>
</evidence>
<feature type="transmembrane region" description="Helical" evidence="3">
    <location>
        <begin position="491"/>
        <end position="516"/>
    </location>
</feature>